<organism evidence="11 12">
    <name type="scientific">Candidatus Fukatsuia symbiotica</name>
    <dbReference type="NCBI Taxonomy" id="1878942"/>
    <lineage>
        <taxon>Bacteria</taxon>
        <taxon>Pseudomonadati</taxon>
        <taxon>Pseudomonadota</taxon>
        <taxon>Gammaproteobacteria</taxon>
        <taxon>Enterobacterales</taxon>
        <taxon>Yersiniaceae</taxon>
        <taxon>Candidatus Fukatsuia</taxon>
    </lineage>
</organism>
<evidence type="ECO:0000256" key="3">
    <source>
        <dbReference type="ARBA" id="ARBA00019010"/>
    </source>
</evidence>
<dbReference type="GO" id="GO:0005524">
    <property type="term" value="F:ATP binding"/>
    <property type="evidence" value="ECO:0007669"/>
    <property type="project" value="UniProtKB-KW"/>
</dbReference>
<dbReference type="GO" id="GO:0016740">
    <property type="term" value="F:transferase activity"/>
    <property type="evidence" value="ECO:0007669"/>
    <property type="project" value="UniProtKB-KW"/>
</dbReference>
<evidence type="ECO:0000256" key="10">
    <source>
        <dbReference type="ARBA" id="ARBA00032441"/>
    </source>
</evidence>
<evidence type="ECO:0000256" key="2">
    <source>
        <dbReference type="ARBA" id="ARBA00007599"/>
    </source>
</evidence>
<dbReference type="InterPro" id="IPR027417">
    <property type="entry name" value="P-loop_NTPase"/>
</dbReference>
<dbReference type="EMBL" id="CP021659">
    <property type="protein sequence ID" value="AWK15460.1"/>
    <property type="molecule type" value="Genomic_DNA"/>
</dbReference>
<dbReference type="NCBIfam" id="NF007931">
    <property type="entry name" value="PRK10646.1"/>
    <property type="match status" value="1"/>
</dbReference>
<dbReference type="FunFam" id="3.40.50.300:FF:000406">
    <property type="entry name" value="tRNA (N6-adenosine(37)-N6)-threonylcarbamoyltransferase complex ATPase TsaE"/>
    <property type="match status" value="1"/>
</dbReference>
<dbReference type="RefSeq" id="WP_072549861.1">
    <property type="nucleotide sequence ID" value="NZ_CP021659.1"/>
</dbReference>
<keyword evidence="12" id="KW-1185">Reference proteome</keyword>
<keyword evidence="11" id="KW-0808">Transferase</keyword>
<keyword evidence="6" id="KW-0479">Metal-binding</keyword>
<gene>
    <name evidence="11" type="ORF">CCS41_13290</name>
</gene>
<evidence type="ECO:0000256" key="7">
    <source>
        <dbReference type="ARBA" id="ARBA00022741"/>
    </source>
</evidence>
<reference evidence="11 12" key="1">
    <citation type="submission" date="2017-05" db="EMBL/GenBank/DDBJ databases">
        <title>Genome sequence of Candidatus Fukatsuia symbiotica and Candidatus Hamiltonella defensa from Acyrthosiphon pisum strain 5D.</title>
        <authorList>
            <person name="Patel V.A."/>
            <person name="Chevignon G."/>
            <person name="Russell J.A."/>
            <person name="Oliver K.M."/>
        </authorList>
    </citation>
    <scope>NUCLEOTIDE SEQUENCE [LARGE SCALE GENOMIC DNA]</scope>
    <source>
        <strain evidence="11 12">5D</strain>
    </source>
</reference>
<evidence type="ECO:0000313" key="11">
    <source>
        <dbReference type="EMBL" id="AWK15460.1"/>
    </source>
</evidence>
<keyword evidence="5" id="KW-0819">tRNA processing</keyword>
<dbReference type="Pfam" id="PF02367">
    <property type="entry name" value="TsaE"/>
    <property type="match status" value="1"/>
</dbReference>
<dbReference type="SUPFAM" id="SSF52540">
    <property type="entry name" value="P-loop containing nucleoside triphosphate hydrolases"/>
    <property type="match status" value="1"/>
</dbReference>
<evidence type="ECO:0000256" key="9">
    <source>
        <dbReference type="ARBA" id="ARBA00022842"/>
    </source>
</evidence>
<accession>A0A2Y9CKG2</accession>
<dbReference type="KEGG" id="fsm:CCS41_13290"/>
<dbReference type="GO" id="GO:0002949">
    <property type="term" value="P:tRNA threonylcarbamoyladenosine modification"/>
    <property type="evidence" value="ECO:0007669"/>
    <property type="project" value="InterPro"/>
</dbReference>
<keyword evidence="7" id="KW-0547">Nucleotide-binding</keyword>
<comment type="similarity">
    <text evidence="2">Belongs to the TsaE family.</text>
</comment>
<keyword evidence="9" id="KW-0460">Magnesium</keyword>
<dbReference type="GO" id="GO:0005737">
    <property type="term" value="C:cytoplasm"/>
    <property type="evidence" value="ECO:0007669"/>
    <property type="project" value="UniProtKB-SubCell"/>
</dbReference>
<comment type="subcellular location">
    <subcellularLocation>
        <location evidence="1">Cytoplasm</location>
    </subcellularLocation>
</comment>
<evidence type="ECO:0000313" key="12">
    <source>
        <dbReference type="Proteomes" id="UP000261875"/>
    </source>
</evidence>
<dbReference type="GO" id="GO:0046872">
    <property type="term" value="F:metal ion binding"/>
    <property type="evidence" value="ECO:0007669"/>
    <property type="project" value="UniProtKB-KW"/>
</dbReference>
<dbReference type="OrthoDB" id="9800307at2"/>
<name>A0A2Y9CKG2_9GAMM</name>
<evidence type="ECO:0000256" key="6">
    <source>
        <dbReference type="ARBA" id="ARBA00022723"/>
    </source>
</evidence>
<dbReference type="PANTHER" id="PTHR33540:SF2">
    <property type="entry name" value="TRNA THREONYLCARBAMOYLADENOSINE BIOSYNTHESIS PROTEIN TSAE"/>
    <property type="match status" value="1"/>
</dbReference>
<evidence type="ECO:0000256" key="1">
    <source>
        <dbReference type="ARBA" id="ARBA00004496"/>
    </source>
</evidence>
<dbReference type="PANTHER" id="PTHR33540">
    <property type="entry name" value="TRNA THREONYLCARBAMOYLADENOSINE BIOSYNTHESIS PROTEIN TSAE"/>
    <property type="match status" value="1"/>
</dbReference>
<keyword evidence="8" id="KW-0067">ATP-binding</keyword>
<dbReference type="STRING" id="1878942.GCA_900128755_00511"/>
<dbReference type="Proteomes" id="UP000261875">
    <property type="component" value="Chromosome"/>
</dbReference>
<sequence length="162" mass="18046">MKKQVLFLPDEVATVALGSVLASVCNSASVIYLLGELGSGKTTFSRGFLRALGHRGSVKSPTYTLVEPYILTPRAVYHFDLYRLADAEELEFMGVRDYFDQQAICLVEWPQKGAGFLPKADIKLHLAYHQQGRQARLVACSDYGVELLQRLAAESRYSNNDI</sequence>
<evidence type="ECO:0000256" key="5">
    <source>
        <dbReference type="ARBA" id="ARBA00022694"/>
    </source>
</evidence>
<dbReference type="InterPro" id="IPR003442">
    <property type="entry name" value="T6A_TsaE"/>
</dbReference>
<dbReference type="Gene3D" id="3.40.50.300">
    <property type="entry name" value="P-loop containing nucleotide triphosphate hydrolases"/>
    <property type="match status" value="1"/>
</dbReference>
<protein>
    <recommendedName>
        <fullName evidence="3">tRNA threonylcarbamoyladenosine biosynthesis protein TsaE</fullName>
    </recommendedName>
    <alternativeName>
        <fullName evidence="10">t(6)A37 threonylcarbamoyladenosine biosynthesis protein TsaE</fullName>
    </alternativeName>
</protein>
<dbReference type="AlphaFoldDB" id="A0A2Y9CKG2"/>
<proteinExistence type="inferred from homology"/>
<dbReference type="NCBIfam" id="TIGR00150">
    <property type="entry name" value="T6A_YjeE"/>
    <property type="match status" value="1"/>
</dbReference>
<keyword evidence="4" id="KW-0963">Cytoplasm</keyword>
<evidence type="ECO:0000256" key="8">
    <source>
        <dbReference type="ARBA" id="ARBA00022840"/>
    </source>
</evidence>
<evidence type="ECO:0000256" key="4">
    <source>
        <dbReference type="ARBA" id="ARBA00022490"/>
    </source>
</evidence>